<dbReference type="Gene3D" id="1.10.150.130">
    <property type="match status" value="1"/>
</dbReference>
<comment type="similarity">
    <text evidence="1">Belongs to the 'phage' integrase family.</text>
</comment>
<dbReference type="InterPro" id="IPR002104">
    <property type="entry name" value="Integrase_catalytic"/>
</dbReference>
<dbReference type="Proteomes" id="UP000000547">
    <property type="component" value="Chromosome"/>
</dbReference>
<dbReference type="HOGENOM" id="CLU_027562_0_4_6"/>
<dbReference type="SUPFAM" id="SSF56349">
    <property type="entry name" value="DNA breaking-rejoining enzymes"/>
    <property type="match status" value="1"/>
</dbReference>
<dbReference type="AlphaFoldDB" id="Q483M1"/>
<dbReference type="Pfam" id="PF13356">
    <property type="entry name" value="Arm-DNA-bind_3"/>
    <property type="match status" value="1"/>
</dbReference>
<feature type="domain" description="Tyr recombinase" evidence="5">
    <location>
        <begin position="198"/>
        <end position="378"/>
    </location>
</feature>
<organism evidence="6 7">
    <name type="scientific">Colwellia psychrerythraea (strain 34H / ATCC BAA-681)</name>
    <name type="common">Vibrio psychroerythus</name>
    <dbReference type="NCBI Taxonomy" id="167879"/>
    <lineage>
        <taxon>Bacteria</taxon>
        <taxon>Pseudomonadati</taxon>
        <taxon>Pseudomonadota</taxon>
        <taxon>Gammaproteobacteria</taxon>
        <taxon>Alteromonadales</taxon>
        <taxon>Colwelliaceae</taxon>
        <taxon>Colwellia</taxon>
    </lineage>
</organism>
<dbReference type="CDD" id="cd00801">
    <property type="entry name" value="INT_P4_C"/>
    <property type="match status" value="1"/>
</dbReference>
<dbReference type="PANTHER" id="PTHR30629">
    <property type="entry name" value="PROPHAGE INTEGRASE"/>
    <property type="match status" value="1"/>
</dbReference>
<evidence type="ECO:0000259" key="5">
    <source>
        <dbReference type="PROSITE" id="PS51898"/>
    </source>
</evidence>
<dbReference type="Gene3D" id="3.30.160.390">
    <property type="entry name" value="Integrase, DNA-binding domain"/>
    <property type="match status" value="1"/>
</dbReference>
<dbReference type="InterPro" id="IPR011010">
    <property type="entry name" value="DNA_brk_join_enz"/>
</dbReference>
<dbReference type="GO" id="GO:0006310">
    <property type="term" value="P:DNA recombination"/>
    <property type="evidence" value="ECO:0007669"/>
    <property type="project" value="UniProtKB-KW"/>
</dbReference>
<evidence type="ECO:0000256" key="1">
    <source>
        <dbReference type="ARBA" id="ARBA00008857"/>
    </source>
</evidence>
<gene>
    <name evidence="6" type="ordered locus">CPS_2015</name>
</gene>
<dbReference type="PANTHER" id="PTHR30629:SF2">
    <property type="entry name" value="PROPHAGE INTEGRASE INTS-RELATED"/>
    <property type="match status" value="1"/>
</dbReference>
<dbReference type="Pfam" id="PF00589">
    <property type="entry name" value="Phage_integrase"/>
    <property type="match status" value="1"/>
</dbReference>
<dbReference type="KEGG" id="cps:CPS_2015"/>
<dbReference type="GO" id="GO:0015074">
    <property type="term" value="P:DNA integration"/>
    <property type="evidence" value="ECO:0007669"/>
    <property type="project" value="UniProtKB-KW"/>
</dbReference>
<dbReference type="InterPro" id="IPR050808">
    <property type="entry name" value="Phage_Integrase"/>
</dbReference>
<dbReference type="EMBL" id="CP000083">
    <property type="protein sequence ID" value="AAZ25565.1"/>
    <property type="molecule type" value="Genomic_DNA"/>
</dbReference>
<evidence type="ECO:0000313" key="6">
    <source>
        <dbReference type="EMBL" id="AAZ25565.1"/>
    </source>
</evidence>
<dbReference type="STRING" id="167879.CPS_2015"/>
<evidence type="ECO:0000256" key="2">
    <source>
        <dbReference type="ARBA" id="ARBA00022908"/>
    </source>
</evidence>
<proteinExistence type="inferred from homology"/>
<dbReference type="InterPro" id="IPR010998">
    <property type="entry name" value="Integrase_recombinase_N"/>
</dbReference>
<dbReference type="DNASU" id="3519807"/>
<reference evidence="6" key="1">
    <citation type="journal article" date="2005" name="Proc. Natl. Acad. Sci. U.S.A.">
        <title>The psychrophilic lifestyle as revealed by the genome sequence of Colwellia psychrerythraea 34H through genomic and proteomic analyses.</title>
        <authorList>
            <person name="Methe B.A."/>
            <person name="Nelson K.E."/>
            <person name="Deming J.W."/>
            <person name="Momen B."/>
            <person name="Melamud E."/>
            <person name="Zhang X."/>
            <person name="Moult J."/>
            <person name="Madupu R."/>
            <person name="Nelson W.C."/>
            <person name="Dodson R.J."/>
            <person name="Brinkac L.M."/>
            <person name="Daugherty S.C."/>
            <person name="Durkin A.S."/>
            <person name="DeBoy R.T."/>
            <person name="Kolonay J.F."/>
            <person name="Sullivan S.A."/>
            <person name="Zhou L."/>
            <person name="Davidsen T.M."/>
            <person name="Wu M."/>
            <person name="Huston A.L."/>
            <person name="Lewis M."/>
            <person name="Weaver B."/>
            <person name="Weidman J.F."/>
            <person name="Khouri H."/>
            <person name="Utterback T.R."/>
            <person name="Feldblyum T.V."/>
            <person name="Fraser C.M."/>
        </authorList>
    </citation>
    <scope>NUCLEOTIDE SEQUENCE [LARGE SCALE GENOMIC DNA]</scope>
    <source>
        <strain evidence="6">34H</strain>
    </source>
</reference>
<name>Q483M1_COLP3</name>
<keyword evidence="4" id="KW-0233">DNA recombination</keyword>
<evidence type="ECO:0000313" key="7">
    <source>
        <dbReference type="Proteomes" id="UP000000547"/>
    </source>
</evidence>
<dbReference type="InterPro" id="IPR038488">
    <property type="entry name" value="Integrase_DNA-bd_sf"/>
</dbReference>
<dbReference type="InterPro" id="IPR013762">
    <property type="entry name" value="Integrase-like_cat_sf"/>
</dbReference>
<accession>Q483M1</accession>
<evidence type="ECO:0000256" key="3">
    <source>
        <dbReference type="ARBA" id="ARBA00023125"/>
    </source>
</evidence>
<dbReference type="PROSITE" id="PS51898">
    <property type="entry name" value="TYR_RECOMBINASE"/>
    <property type="match status" value="1"/>
</dbReference>
<evidence type="ECO:0000256" key="4">
    <source>
        <dbReference type="ARBA" id="ARBA00023172"/>
    </source>
</evidence>
<dbReference type="Gene3D" id="1.10.443.10">
    <property type="entry name" value="Intergrase catalytic core"/>
    <property type="match status" value="1"/>
</dbReference>
<dbReference type="RefSeq" id="WP_011042839.1">
    <property type="nucleotide sequence ID" value="NC_003910.7"/>
</dbReference>
<dbReference type="InterPro" id="IPR025166">
    <property type="entry name" value="Integrase_DNA_bind_dom"/>
</dbReference>
<sequence length="390" mass="45938">MALSDTKLRKIKAPYNGEAELADRDGLSVRVSPKALITFNYRFRWEGKQQRIKLGRYPGLKLIDARKKVNEYRHNLDEGLDPRVVQNESRSHNLFGDMCEAFMTKYVMTELRPKTQTLYKSTFNKYVTPYKNIDIERYKYTDWIAYFDWVKKESSSANAGSVLKRFKAVANWAKARGQIKHSHLIDIPIKAIGSHQQKRERCLEWDEVIGLWRQIESSKSTPQCKTCIQLLLLTGARNAEIREARRDEFDLDKNIWLLPPERSKTKKQVRRPLSTGVIELINKLDLIYGQDREYLIAGDIKGKPLTTHAVNRFVQRMNNHLKYPHFVPHDFRRTIVTRLSEHKVELHVTEKMLGHELGGILTRYNKHDWIDEQREAYELYWQKVTLLLKN</sequence>
<protein>
    <submittedName>
        <fullName evidence="6">Site-specific recombinase, phage integrase family</fullName>
    </submittedName>
</protein>
<dbReference type="GO" id="GO:0003677">
    <property type="term" value="F:DNA binding"/>
    <property type="evidence" value="ECO:0007669"/>
    <property type="project" value="UniProtKB-KW"/>
</dbReference>
<keyword evidence="3" id="KW-0238">DNA-binding</keyword>
<keyword evidence="2" id="KW-0229">DNA integration</keyword>